<feature type="compositionally biased region" description="Low complexity" evidence="1">
    <location>
        <begin position="1"/>
        <end position="18"/>
    </location>
</feature>
<gene>
    <name evidence="2" type="ORF">BBI17_009720</name>
</gene>
<feature type="non-terminal residue" evidence="2">
    <location>
        <position position="258"/>
    </location>
</feature>
<dbReference type="EMBL" id="MAYM02001741">
    <property type="protein sequence ID" value="RLN11164.1"/>
    <property type="molecule type" value="Genomic_DNA"/>
</dbReference>
<proteinExistence type="predicted"/>
<evidence type="ECO:0000313" key="3">
    <source>
        <dbReference type="Proteomes" id="UP000285883"/>
    </source>
</evidence>
<reference evidence="2 3" key="1">
    <citation type="submission" date="2018-07" db="EMBL/GenBank/DDBJ databases">
        <title>Genome sequencing of oomycete isolates from Chile give support for New Zealand origin for Phytophthora kernoviae and make available the first Nothophytophthora sp. genome.</title>
        <authorList>
            <person name="Studholme D.J."/>
            <person name="Sanfuentes E."/>
            <person name="Panda P."/>
            <person name="Hill R."/>
            <person name="Sambles C."/>
            <person name="Grant M."/>
            <person name="Williams N.M."/>
            <person name="Mcdougal R.L."/>
        </authorList>
    </citation>
    <scope>NUCLEOTIDE SEQUENCE [LARGE SCALE GENOMIC DNA]</scope>
    <source>
        <strain evidence="2">Chile2</strain>
    </source>
</reference>
<name>A0A3R7H2V3_9STRA</name>
<evidence type="ECO:0000256" key="1">
    <source>
        <dbReference type="SAM" id="MobiDB-lite"/>
    </source>
</evidence>
<comment type="caution">
    <text evidence="2">The sequence shown here is derived from an EMBL/GenBank/DDBJ whole genome shotgun (WGS) entry which is preliminary data.</text>
</comment>
<dbReference type="Proteomes" id="UP000285883">
    <property type="component" value="Unassembled WGS sequence"/>
</dbReference>
<evidence type="ECO:0000313" key="2">
    <source>
        <dbReference type="EMBL" id="RLN11164.1"/>
    </source>
</evidence>
<organism evidence="2 3">
    <name type="scientific">Phytophthora kernoviae</name>
    <dbReference type="NCBI Taxonomy" id="325452"/>
    <lineage>
        <taxon>Eukaryota</taxon>
        <taxon>Sar</taxon>
        <taxon>Stramenopiles</taxon>
        <taxon>Oomycota</taxon>
        <taxon>Peronosporomycetes</taxon>
        <taxon>Peronosporales</taxon>
        <taxon>Peronosporaceae</taxon>
        <taxon>Phytophthora</taxon>
    </lineage>
</organism>
<feature type="compositionally biased region" description="Low complexity" evidence="1">
    <location>
        <begin position="136"/>
        <end position="146"/>
    </location>
</feature>
<dbReference type="AlphaFoldDB" id="A0A3R7H2V3"/>
<accession>A0A3R7H2V3</accession>
<sequence>MSTSSSKPSASAGGTSPPADKHSADEDSPAGKRISVHDYHARQHKKRSGRADAPGISTQSSGNFWPDSDVMRMLYPEDTDSHDEALDSASSDPKVVTALGGDKTESPSPGSRRQRVNSLEEDEGARPKRAHSDAGSSTEVTSVDVESVSPAWLPATPRAAIRPDGSPWMPSSQRIHEMRWSHDGCSAAPHELFNDDPIKSDGIEDLGLAAESDARHDFFASLYLEQRFYKGAQHRSKSQITRVESLVCTNSVQTPTSH</sequence>
<feature type="region of interest" description="Disordered" evidence="1">
    <location>
        <begin position="1"/>
        <end position="146"/>
    </location>
</feature>
<protein>
    <submittedName>
        <fullName evidence="2">Uncharacterized protein</fullName>
    </submittedName>
</protein>